<evidence type="ECO:0000256" key="15">
    <source>
        <dbReference type="PIRSR" id="PIRSR612734-1"/>
    </source>
</evidence>
<keyword evidence="10" id="KW-0067">ATP-binding</keyword>
<dbReference type="PANTHER" id="PTHR28629:SF14">
    <property type="entry name" value="DIHYDROXYACETONE KINASE 1"/>
    <property type="match status" value="1"/>
</dbReference>
<dbReference type="GO" id="GO:0016020">
    <property type="term" value="C:membrane"/>
    <property type="evidence" value="ECO:0007669"/>
    <property type="project" value="UniProtKB-SubCell"/>
</dbReference>
<evidence type="ECO:0000313" key="21">
    <source>
        <dbReference type="EMBL" id="WFC96224.1"/>
    </source>
</evidence>
<dbReference type="Gene3D" id="1.25.40.340">
    <property type="match status" value="1"/>
</dbReference>
<dbReference type="PROSITE" id="PS51481">
    <property type="entry name" value="DHAK"/>
    <property type="match status" value="1"/>
</dbReference>
<evidence type="ECO:0000256" key="3">
    <source>
        <dbReference type="ARBA" id="ARBA00004778"/>
    </source>
</evidence>
<evidence type="ECO:0000256" key="18">
    <source>
        <dbReference type="SAM" id="MobiDB-lite"/>
    </source>
</evidence>
<evidence type="ECO:0000256" key="8">
    <source>
        <dbReference type="ARBA" id="ARBA00022777"/>
    </source>
</evidence>
<evidence type="ECO:0000256" key="1">
    <source>
        <dbReference type="ARBA" id="ARBA00003264"/>
    </source>
</evidence>
<reference evidence="21" key="1">
    <citation type="submission" date="2023-03" db="EMBL/GenBank/DDBJ databases">
        <title>Mating type loci evolution in Malassezia.</title>
        <authorList>
            <person name="Coelho M.A."/>
        </authorList>
    </citation>
    <scope>NUCLEOTIDE SEQUENCE</scope>
    <source>
        <strain evidence="21">CBS 14135</strain>
    </source>
</reference>
<dbReference type="FunFam" id="3.40.50.10440:FF:000001">
    <property type="entry name" value="Dihydroxyacetone kinase, DhaK subunit"/>
    <property type="match status" value="1"/>
</dbReference>
<dbReference type="GO" id="GO:0050354">
    <property type="term" value="F:triokinase activity"/>
    <property type="evidence" value="ECO:0007669"/>
    <property type="project" value="UniProtKB-EC"/>
</dbReference>
<feature type="binding site" evidence="16">
    <location>
        <position position="369"/>
    </location>
    <ligand>
        <name>substrate</name>
    </ligand>
</feature>
<dbReference type="GO" id="GO:0004371">
    <property type="term" value="F:glycerone kinase activity"/>
    <property type="evidence" value="ECO:0007669"/>
    <property type="project" value="UniProtKB-EC"/>
</dbReference>
<dbReference type="InterPro" id="IPR004006">
    <property type="entry name" value="DhaK_dom"/>
</dbReference>
<evidence type="ECO:0000256" key="16">
    <source>
        <dbReference type="PIRSR" id="PIRSR612734-2"/>
    </source>
</evidence>
<evidence type="ECO:0000256" key="5">
    <source>
        <dbReference type="ARBA" id="ARBA00022679"/>
    </source>
</evidence>
<dbReference type="SUPFAM" id="SSF103506">
    <property type="entry name" value="Mitochondrial carrier"/>
    <property type="match status" value="1"/>
</dbReference>
<evidence type="ECO:0000256" key="12">
    <source>
        <dbReference type="ARBA" id="ARBA00023136"/>
    </source>
</evidence>
<dbReference type="GO" id="GO:0005524">
    <property type="term" value="F:ATP binding"/>
    <property type="evidence" value="ECO:0007669"/>
    <property type="project" value="UniProtKB-KW"/>
</dbReference>
<dbReference type="Pfam" id="PF02733">
    <property type="entry name" value="Dak1"/>
    <property type="match status" value="1"/>
</dbReference>
<keyword evidence="22" id="KW-1185">Reference proteome</keyword>
<feature type="region of interest" description="Disordered" evidence="18">
    <location>
        <begin position="645"/>
        <end position="665"/>
    </location>
</feature>
<evidence type="ECO:0000313" key="22">
    <source>
        <dbReference type="Proteomes" id="UP001216638"/>
    </source>
</evidence>
<dbReference type="Gene3D" id="1.50.40.10">
    <property type="entry name" value="Mitochondrial carrier domain"/>
    <property type="match status" value="1"/>
</dbReference>
<feature type="domain" description="DhaK" evidence="20">
    <location>
        <begin position="268"/>
        <end position="614"/>
    </location>
</feature>
<accession>A0AAF0IPG8</accession>
<comment type="similarity">
    <text evidence="4">Belongs to the dihydroxyacetone kinase (DAK) family.</text>
</comment>
<comment type="function">
    <text evidence="1">Catalyzes both the phosphorylation of dihydroxyacetone and of glyceraldehyde.</text>
</comment>
<evidence type="ECO:0000256" key="14">
    <source>
        <dbReference type="ARBA" id="ARBA00048898"/>
    </source>
</evidence>
<evidence type="ECO:0008006" key="23">
    <source>
        <dbReference type="Google" id="ProtNLM"/>
    </source>
</evidence>
<dbReference type="Gene3D" id="3.40.50.10440">
    <property type="entry name" value="Dihydroxyacetone kinase, domain 1"/>
    <property type="match status" value="1"/>
</dbReference>
<comment type="subcellular location">
    <subcellularLocation>
        <location evidence="2">Membrane</location>
        <topology evidence="2">Multi-pass membrane protein</topology>
    </subcellularLocation>
</comment>
<keyword evidence="5" id="KW-0808">Transferase</keyword>
<feature type="domain" description="DhaL" evidence="19">
    <location>
        <begin position="671"/>
        <end position="878"/>
    </location>
</feature>
<dbReference type="GO" id="GO:0005829">
    <property type="term" value="C:cytosol"/>
    <property type="evidence" value="ECO:0007669"/>
    <property type="project" value="TreeGrafter"/>
</dbReference>
<dbReference type="PROSITE" id="PS51480">
    <property type="entry name" value="DHAL"/>
    <property type="match status" value="1"/>
</dbReference>
<dbReference type="InterPro" id="IPR036117">
    <property type="entry name" value="DhaL_dom_sf"/>
</dbReference>
<keyword evidence="9" id="KW-0319">Glycerol metabolism</keyword>
<evidence type="ECO:0000256" key="6">
    <source>
        <dbReference type="ARBA" id="ARBA00022692"/>
    </source>
</evidence>
<evidence type="ECO:0000256" key="17">
    <source>
        <dbReference type="PROSITE-ProRule" id="PRU00282"/>
    </source>
</evidence>
<dbReference type="InterPro" id="IPR018108">
    <property type="entry name" value="MCP_transmembrane"/>
</dbReference>
<evidence type="ECO:0000256" key="9">
    <source>
        <dbReference type="ARBA" id="ARBA00022798"/>
    </source>
</evidence>
<keyword evidence="6 17" id="KW-0812">Transmembrane</keyword>
<dbReference type="Pfam" id="PF02734">
    <property type="entry name" value="Dak2"/>
    <property type="match status" value="1"/>
</dbReference>
<dbReference type="GO" id="GO:0019563">
    <property type="term" value="P:glycerol catabolic process"/>
    <property type="evidence" value="ECO:0007669"/>
    <property type="project" value="TreeGrafter"/>
</dbReference>
<dbReference type="InterPro" id="IPR012734">
    <property type="entry name" value="DhaK_ATP"/>
</dbReference>
<evidence type="ECO:0000256" key="7">
    <source>
        <dbReference type="ARBA" id="ARBA00022741"/>
    </source>
</evidence>
<feature type="repeat" description="Solcar" evidence="17">
    <location>
        <begin position="181"/>
        <end position="267"/>
    </location>
</feature>
<evidence type="ECO:0000256" key="2">
    <source>
        <dbReference type="ARBA" id="ARBA00004141"/>
    </source>
</evidence>
<dbReference type="FunFam" id="3.30.1180.20:FF:000001">
    <property type="entry name" value="Dihydroxyacetone kinase 1"/>
    <property type="match status" value="1"/>
</dbReference>
<dbReference type="InterPro" id="IPR004007">
    <property type="entry name" value="DhaL_dom"/>
</dbReference>
<dbReference type="SUPFAM" id="SSF101473">
    <property type="entry name" value="DhaL-like"/>
    <property type="match status" value="1"/>
</dbReference>
<sequence length="880" mass="93068">MNMFEVTTLGQPFEVVKTQMASNRSQSMIQALRTVWSRGGVFGFYQGLIPWAWIEASTKGAVLLFTSSEVNKVAKAFGFGPGASGLAGGMMGGIVQAYATMGFCTCMKTAEITRVKQMQAGEKPPSTWAVFADIFRREGIRGINKGVNAVAIRHMGFARLAEAPVRTYAGKTEKDKLSPLERIFCSSIGGALATWNQPIEVIRVEMQSLSKSASEHHKTKPTIMSTAAYIYKENGIKGLYRGVSPRILLGIWQTVCMVSFADTHIFEDANGLVDKAVLGAALTNPSLRVYAPHRVVYDVEHDRKKVALIAGGGAGHEPSFTGLVGKGLLTVAVSGDIFASPSAAQILSGVDLAATDKGLVVIVNNYTGDCLNFGLAAEKARSAFNGEGGDKHVEMVIVGDDVSVGRTKGGLVGRRGLTGAPFVCKALGAAAEDGKDAKTLGKIGRAIVNNVVTIGSSLDHCHVPGRSKDDEERGALGPNAIEIGMGIHNEPGVKHIEDKPDVDKLLSDMLKLLLDQNDKERAFVPFEKDADPVLVINNLGGMSNLELSAIAAEVERKLLKEWQLRPVRVYVGTYITSLNAPGFNISLFHHKRITKECGVDFLSLLDAPTDASGWVGVGHGWSNTPSVPQPDEQLEESKALLKKKQASGHGVSGSATEGAAASNGPVNGDEALTRKVIANACQAVIDIEPTLTKYDTIVGDGDAGETLRGCGEAVLAALNKNEIPLDRATATVLGIGQVIESNMGGTSGAIYALFFTGLVQGLLESTKDTSEAAGTKHWGHAAAVALKNLGNYTPARPGDRTLVDALDPFAKTFDQQGQQGAAAKQALQAAVDAAKQGAEHTRDLTARLGRATYVGETSEKVPDPGAWGVWALVKGIADTF</sequence>
<dbReference type="SUPFAM" id="SSF82549">
    <property type="entry name" value="DAK1/DegV-like"/>
    <property type="match status" value="1"/>
</dbReference>
<dbReference type="PANTHER" id="PTHR28629">
    <property type="entry name" value="TRIOKINASE/FMN CYCLASE"/>
    <property type="match status" value="1"/>
</dbReference>
<evidence type="ECO:0000256" key="11">
    <source>
        <dbReference type="ARBA" id="ARBA00022989"/>
    </source>
</evidence>
<dbReference type="AlphaFoldDB" id="A0AAF0IPG8"/>
<protein>
    <recommendedName>
        <fullName evidence="23">Dihydroxyacetone kinase</fullName>
    </recommendedName>
</protein>
<feature type="binding site" evidence="16">
    <location>
        <begin position="313"/>
        <end position="316"/>
    </location>
    <ligand>
        <name>substrate</name>
    </ligand>
</feature>
<keyword evidence="12 17" id="KW-0472">Membrane</keyword>
<feature type="active site" description="Tele-hemiaminal-histidine intermediate" evidence="15">
    <location>
        <position position="488"/>
    </location>
</feature>
<dbReference type="SMART" id="SM01120">
    <property type="entry name" value="Dak2"/>
    <property type="match status" value="1"/>
</dbReference>
<proteinExistence type="inferred from homology"/>
<evidence type="ECO:0000259" key="20">
    <source>
        <dbReference type="PROSITE" id="PS51481"/>
    </source>
</evidence>
<keyword evidence="7" id="KW-0547">Nucleotide-binding</keyword>
<dbReference type="FunFam" id="1.50.40.10:FF:000078">
    <property type="entry name" value="Mitochondrial DNA replication protein YHM2"/>
    <property type="match status" value="1"/>
</dbReference>
<name>A0AAF0IPG8_9BASI</name>
<dbReference type="EMBL" id="CP119953">
    <property type="protein sequence ID" value="WFC96224.1"/>
    <property type="molecule type" value="Genomic_DNA"/>
</dbReference>
<dbReference type="InterPro" id="IPR023395">
    <property type="entry name" value="MCP_dom_sf"/>
</dbReference>
<gene>
    <name evidence="21" type="ORF">MBRA1_002880</name>
</gene>
<comment type="catalytic activity">
    <reaction evidence="13">
        <text>D-glyceraldehyde + ATP = D-glyceraldehyde 3-phosphate + ADP + H(+)</text>
        <dbReference type="Rhea" id="RHEA:13941"/>
        <dbReference type="ChEBI" id="CHEBI:15378"/>
        <dbReference type="ChEBI" id="CHEBI:17378"/>
        <dbReference type="ChEBI" id="CHEBI:30616"/>
        <dbReference type="ChEBI" id="CHEBI:59776"/>
        <dbReference type="ChEBI" id="CHEBI:456216"/>
        <dbReference type="EC" id="2.7.1.28"/>
    </reaction>
</comment>
<evidence type="ECO:0000256" key="13">
    <source>
        <dbReference type="ARBA" id="ARBA00047974"/>
    </source>
</evidence>
<dbReference type="Proteomes" id="UP001216638">
    <property type="component" value="Chromosome 3"/>
</dbReference>
<evidence type="ECO:0000256" key="4">
    <source>
        <dbReference type="ARBA" id="ARBA00008757"/>
    </source>
</evidence>
<dbReference type="NCBIfam" id="TIGR02361">
    <property type="entry name" value="dak_ATP"/>
    <property type="match status" value="1"/>
</dbReference>
<dbReference type="FunFam" id="1.25.40.340:FF:000001">
    <property type="entry name" value="Dihydroxyacetone kinase 1"/>
    <property type="match status" value="1"/>
</dbReference>
<organism evidence="21 22">
    <name type="scientific">Malassezia brasiliensis</name>
    <dbReference type="NCBI Taxonomy" id="1821822"/>
    <lineage>
        <taxon>Eukaryota</taxon>
        <taxon>Fungi</taxon>
        <taxon>Dikarya</taxon>
        <taxon>Basidiomycota</taxon>
        <taxon>Ustilaginomycotina</taxon>
        <taxon>Malasseziomycetes</taxon>
        <taxon>Malasseziales</taxon>
        <taxon>Malasseziaceae</taxon>
        <taxon>Malassezia</taxon>
    </lineage>
</organism>
<comment type="pathway">
    <text evidence="3">Polyol metabolism; glycerol fermentation; glycerone phosphate from glycerol (oxidative route): step 2/2.</text>
</comment>
<evidence type="ECO:0000256" key="10">
    <source>
        <dbReference type="ARBA" id="ARBA00022840"/>
    </source>
</evidence>
<keyword evidence="11" id="KW-1133">Transmembrane helix</keyword>
<keyword evidence="8" id="KW-0418">Kinase</keyword>
<evidence type="ECO:0000259" key="19">
    <source>
        <dbReference type="PROSITE" id="PS51480"/>
    </source>
</evidence>
<dbReference type="InterPro" id="IPR050861">
    <property type="entry name" value="Dihydroxyacetone_Kinase"/>
</dbReference>
<comment type="catalytic activity">
    <reaction evidence="14">
        <text>dihydroxyacetone + ATP = dihydroxyacetone phosphate + ADP + H(+)</text>
        <dbReference type="Rhea" id="RHEA:15773"/>
        <dbReference type="ChEBI" id="CHEBI:15378"/>
        <dbReference type="ChEBI" id="CHEBI:16016"/>
        <dbReference type="ChEBI" id="CHEBI:30616"/>
        <dbReference type="ChEBI" id="CHEBI:57642"/>
        <dbReference type="ChEBI" id="CHEBI:456216"/>
        <dbReference type="EC" id="2.7.1.29"/>
    </reaction>
</comment>
<dbReference type="Gene3D" id="3.30.1180.20">
    <property type="entry name" value="Dihydroxyacetone kinase, domain 2"/>
    <property type="match status" value="1"/>
</dbReference>
<dbReference type="PROSITE" id="PS50920">
    <property type="entry name" value="SOLCAR"/>
    <property type="match status" value="1"/>
</dbReference>
<dbReference type="Pfam" id="PF00153">
    <property type="entry name" value="Mito_carr"/>
    <property type="match status" value="2"/>
</dbReference>